<accession>A0AAN6PSW7</accession>
<protein>
    <submittedName>
        <fullName evidence="2">Uncharacterized protein</fullName>
    </submittedName>
</protein>
<reference evidence="2" key="2">
    <citation type="submission" date="2023-05" db="EMBL/GenBank/DDBJ databases">
        <authorList>
            <consortium name="Lawrence Berkeley National Laboratory"/>
            <person name="Steindorff A."/>
            <person name="Hensen N."/>
            <person name="Bonometti L."/>
            <person name="Westerberg I."/>
            <person name="Brannstrom I.O."/>
            <person name="Guillou S."/>
            <person name="Cros-Aarteil S."/>
            <person name="Calhoun S."/>
            <person name="Haridas S."/>
            <person name="Kuo A."/>
            <person name="Mondo S."/>
            <person name="Pangilinan J."/>
            <person name="Riley R."/>
            <person name="Labutti K."/>
            <person name="Andreopoulos B."/>
            <person name="Lipzen A."/>
            <person name="Chen C."/>
            <person name="Yanf M."/>
            <person name="Daum C."/>
            <person name="Ng V."/>
            <person name="Clum A."/>
            <person name="Ohm R."/>
            <person name="Martin F."/>
            <person name="Silar P."/>
            <person name="Natvig D."/>
            <person name="Lalanne C."/>
            <person name="Gautier V."/>
            <person name="Ament-Velasquez S.L."/>
            <person name="Kruys A."/>
            <person name="Hutchinson M.I."/>
            <person name="Powell A.J."/>
            <person name="Barry K."/>
            <person name="Miller A.N."/>
            <person name="Grigoriev I.V."/>
            <person name="Debuchy R."/>
            <person name="Gladieux P."/>
            <person name="Thoren M.H."/>
            <person name="Johannesson H."/>
        </authorList>
    </citation>
    <scope>NUCLEOTIDE SEQUENCE</scope>
    <source>
        <strain evidence="2">CBS 757.83</strain>
    </source>
</reference>
<dbReference type="EMBL" id="MU863714">
    <property type="protein sequence ID" value="KAK4096441.1"/>
    <property type="molecule type" value="Genomic_DNA"/>
</dbReference>
<name>A0AAN6PSW7_9PEZI</name>
<organism evidence="2 3">
    <name type="scientific">Parathielavia hyrcaniae</name>
    <dbReference type="NCBI Taxonomy" id="113614"/>
    <lineage>
        <taxon>Eukaryota</taxon>
        <taxon>Fungi</taxon>
        <taxon>Dikarya</taxon>
        <taxon>Ascomycota</taxon>
        <taxon>Pezizomycotina</taxon>
        <taxon>Sordariomycetes</taxon>
        <taxon>Sordariomycetidae</taxon>
        <taxon>Sordariales</taxon>
        <taxon>Chaetomiaceae</taxon>
        <taxon>Parathielavia</taxon>
    </lineage>
</organism>
<evidence type="ECO:0000313" key="2">
    <source>
        <dbReference type="EMBL" id="KAK4096441.1"/>
    </source>
</evidence>
<gene>
    <name evidence="2" type="ORF">N658DRAFT_361322</name>
</gene>
<dbReference type="AlphaFoldDB" id="A0AAN6PSW7"/>
<keyword evidence="3" id="KW-1185">Reference proteome</keyword>
<proteinExistence type="predicted"/>
<reference evidence="2" key="1">
    <citation type="journal article" date="2023" name="Mol. Phylogenet. Evol.">
        <title>Genome-scale phylogeny and comparative genomics of the fungal order Sordariales.</title>
        <authorList>
            <person name="Hensen N."/>
            <person name="Bonometti L."/>
            <person name="Westerberg I."/>
            <person name="Brannstrom I.O."/>
            <person name="Guillou S."/>
            <person name="Cros-Aarteil S."/>
            <person name="Calhoun S."/>
            <person name="Haridas S."/>
            <person name="Kuo A."/>
            <person name="Mondo S."/>
            <person name="Pangilinan J."/>
            <person name="Riley R."/>
            <person name="LaButti K."/>
            <person name="Andreopoulos B."/>
            <person name="Lipzen A."/>
            <person name="Chen C."/>
            <person name="Yan M."/>
            <person name="Daum C."/>
            <person name="Ng V."/>
            <person name="Clum A."/>
            <person name="Steindorff A."/>
            <person name="Ohm R.A."/>
            <person name="Martin F."/>
            <person name="Silar P."/>
            <person name="Natvig D.O."/>
            <person name="Lalanne C."/>
            <person name="Gautier V."/>
            <person name="Ament-Velasquez S.L."/>
            <person name="Kruys A."/>
            <person name="Hutchinson M.I."/>
            <person name="Powell A.J."/>
            <person name="Barry K."/>
            <person name="Miller A.N."/>
            <person name="Grigoriev I.V."/>
            <person name="Debuchy R."/>
            <person name="Gladieux P."/>
            <person name="Hiltunen Thoren M."/>
            <person name="Johannesson H."/>
        </authorList>
    </citation>
    <scope>NUCLEOTIDE SEQUENCE</scope>
    <source>
        <strain evidence="2">CBS 757.83</strain>
    </source>
</reference>
<dbReference type="Proteomes" id="UP001305647">
    <property type="component" value="Unassembled WGS sequence"/>
</dbReference>
<feature type="region of interest" description="Disordered" evidence="1">
    <location>
        <begin position="159"/>
        <end position="183"/>
    </location>
</feature>
<evidence type="ECO:0000256" key="1">
    <source>
        <dbReference type="SAM" id="MobiDB-lite"/>
    </source>
</evidence>
<sequence>MDLAETSFSIVDRPLGPCDSSSVGGQRARERQSALVWLPCDLASIPDSEPKWLVILRGKAALLGEPHNTKAASSDASGMDRPLAASSKSRGPVWFCRAACRSRTIQQPKKTSRDRGVGTGSMSWLEEHCVPIRMEQVVYLRTTLEDNRQTNIELQKGYSMSNPETNVMSSSPAEPEAPVYETF</sequence>
<feature type="compositionally biased region" description="Polar residues" evidence="1">
    <location>
        <begin position="159"/>
        <end position="172"/>
    </location>
</feature>
<evidence type="ECO:0000313" key="3">
    <source>
        <dbReference type="Proteomes" id="UP001305647"/>
    </source>
</evidence>
<comment type="caution">
    <text evidence="2">The sequence shown here is derived from an EMBL/GenBank/DDBJ whole genome shotgun (WGS) entry which is preliminary data.</text>
</comment>